<dbReference type="Proteomes" id="UP000663505">
    <property type="component" value="Chromosome"/>
</dbReference>
<feature type="domain" description="Transposase IS4-like" evidence="2">
    <location>
        <begin position="241"/>
        <end position="463"/>
    </location>
</feature>
<dbReference type="InterPro" id="IPR002559">
    <property type="entry name" value="Transposase_11"/>
</dbReference>
<dbReference type="Pfam" id="PF01609">
    <property type="entry name" value="DDE_Tnp_1"/>
    <property type="match status" value="1"/>
</dbReference>
<evidence type="ECO:0000256" key="1">
    <source>
        <dbReference type="SAM" id="MobiDB-lite"/>
    </source>
</evidence>
<keyword evidence="4" id="KW-1185">Reference proteome</keyword>
<feature type="region of interest" description="Disordered" evidence="1">
    <location>
        <begin position="66"/>
        <end position="102"/>
    </location>
</feature>
<protein>
    <submittedName>
        <fullName evidence="3">Transposase</fullName>
    </submittedName>
</protein>
<dbReference type="AlphaFoldDB" id="A0A9X7VVN7"/>
<accession>A0A9X7VVN7</accession>
<name>A0A9X7VVN7_9BACL</name>
<feature type="compositionally biased region" description="Polar residues" evidence="1">
    <location>
        <begin position="85"/>
        <end position="98"/>
    </location>
</feature>
<dbReference type="GO" id="GO:0006313">
    <property type="term" value="P:DNA transposition"/>
    <property type="evidence" value="ECO:0007669"/>
    <property type="project" value="InterPro"/>
</dbReference>
<sequence length="495" mass="55925">MAKSSISQHAQSGLVPFPLIPRQWEQYMDVPFVIPALTFPWDIFRSIEQEYYRHLYDSLREERINRSEETSNVTKSALGLELPTPTEQADNTSTVTRSRSGRKPHDFMPMMRAFELARLLYVESMAESVYLQVRSNPLFAEACGFTGKLPSYRSFARFDDIMTNFGLWDKARQLVVMFNLKQGVLDAEDALVADTTHVEAEATYGKQMKICGHKEDCNCPTVPTDDNVGIVRKSNAVSYIGHKVSLLSGAKGQLPLTREVCKGGEHDAFTLLPTLERFKSEFEELVQSVQYVLADGIYQSPKNQQTTKDVLGAKLVAPINPRGRQDKPSDVRGINMVDRYGVPHCIAGHKMELKGCDLKKEQYIFTCPVHNPQAKQEGLVCPQHKHIECCSGATQGRVLRVDFSTTPQVDPEFPQHSRTFDTLYDARTGIERIIGMLKDGYSLRRVHKRGRKAVEAHVDQAILCMHVMAYCAYAQTGTANRGWSRSRLKRAQQNE</sequence>
<dbReference type="KEGG" id="afx:JZ786_12770"/>
<evidence type="ECO:0000313" key="3">
    <source>
        <dbReference type="EMBL" id="QSO45450.1"/>
    </source>
</evidence>
<organism evidence="3 4">
    <name type="scientific">Alicyclobacillus mengziensis</name>
    <dbReference type="NCBI Taxonomy" id="2931921"/>
    <lineage>
        <taxon>Bacteria</taxon>
        <taxon>Bacillati</taxon>
        <taxon>Bacillota</taxon>
        <taxon>Bacilli</taxon>
        <taxon>Bacillales</taxon>
        <taxon>Alicyclobacillaceae</taxon>
        <taxon>Alicyclobacillus</taxon>
    </lineage>
</organism>
<dbReference type="GO" id="GO:0004803">
    <property type="term" value="F:transposase activity"/>
    <property type="evidence" value="ECO:0007669"/>
    <property type="project" value="InterPro"/>
</dbReference>
<dbReference type="RefSeq" id="WP_206654818.1">
    <property type="nucleotide sequence ID" value="NZ_CP071182.1"/>
</dbReference>
<evidence type="ECO:0000259" key="2">
    <source>
        <dbReference type="Pfam" id="PF01609"/>
    </source>
</evidence>
<reference evidence="3 4" key="1">
    <citation type="submission" date="2021-02" db="EMBL/GenBank/DDBJ databases">
        <title>Alicyclobacillus curvatus sp. nov. and Alicyclobacillus mengziensis sp. nov., two acidophilic bacteria isolated from acid mine drainage.</title>
        <authorList>
            <person name="Huang Y."/>
        </authorList>
    </citation>
    <scope>NUCLEOTIDE SEQUENCE [LARGE SCALE GENOMIC DNA]</scope>
    <source>
        <strain evidence="3 4">S30H14</strain>
    </source>
</reference>
<gene>
    <name evidence="3" type="ORF">JZ786_12770</name>
</gene>
<dbReference type="EMBL" id="CP071182">
    <property type="protein sequence ID" value="QSO45450.1"/>
    <property type="molecule type" value="Genomic_DNA"/>
</dbReference>
<dbReference type="GO" id="GO:0003677">
    <property type="term" value="F:DNA binding"/>
    <property type="evidence" value="ECO:0007669"/>
    <property type="project" value="InterPro"/>
</dbReference>
<proteinExistence type="predicted"/>
<evidence type="ECO:0000313" key="4">
    <source>
        <dbReference type="Proteomes" id="UP000663505"/>
    </source>
</evidence>